<dbReference type="EnsemblMetazoa" id="AALFPA23_020047.R29524">
    <property type="protein sequence ID" value="AALFPA23_020047.P29524"/>
    <property type="gene ID" value="AALFPA23_020047"/>
</dbReference>
<keyword evidence="4" id="KW-1133">Transmembrane helix</keyword>
<feature type="transmembrane region" description="Helical" evidence="4">
    <location>
        <begin position="406"/>
        <end position="429"/>
    </location>
</feature>
<sequence>MESLIKTLVVASLLIGMSRVSPVKISGALNISAIRVDDQKDDLQLNISWNPGLGENDDDGGGGGHGGYNLYDVKVWHIATERCMIQPTLFVNQQNLTCAPIHIETEITSVVMPPDPTVHKKHECIIMPHCTYNITVQHLDFKWYSNEIFHVPECVEGVCSCYYKNRLPGITAATVISGNRLTVSWFLQYENASAADLPDDVELQYVDITVWQIDQKGRPWDGRDRTKKLSANDTGNWTFVMDDIVGNEEELVTQVKLFDSRRCYTEADLITDFISKEKLDTTPADCTGTDCQCQVQKRTSNFSVHTHMEGQNMIVNWSLEQSANNGARTAEPNLVRLSLDGPERGNVLTKAVRWTEQPVLLNFAQQDAVGASLILRSTMVDANGCEVNALPLSVLVPASSSFQLHFIHLAVLSLVLIGIGGVLYGCILLKRKQNPRRFKRNWRTSHEMSSSHHQPGLIQMEENRLYTDWEIIEARTKGEADLLEVPHSSLRIGREIGKGAFGRVFIASASKLPNCIGPKLVAVKQLKKCPKRMPEFEEFLDEISMMKRVGKHPNIVTLLGCCTVKEPLTMIMEYIGCGDLLEYLRKIRAKHLARVARLEGNVTPTPETISLPRSSSNNSSSTVFGPMLKYMDVVHTSSSTSDTSYITQPDTVLRPSLTETMYTTLSGSNEPSKEHASLEYLLDHKELHDFARQIACGMKHLEEKKITHRDLAARNILIDEKKTLKISDFGLSRSGIYVNTRNKKVPLRWLSIEAMRDNLYSSKSDVWAFGIVLWEIGTLGGYPYPTVSNHELLGFLHNGSRLDRPENCSTELYDLMLHCWKAEPDDRPSFDEIFKSLDPHRRIYIDFNEIEPTYVFPPTSDQIKQTLANNK</sequence>
<protein>
    <recommendedName>
        <fullName evidence="6">Protein kinase domain-containing protein</fullName>
    </recommendedName>
</protein>
<dbReference type="InterPro" id="IPR017441">
    <property type="entry name" value="Protein_kinase_ATP_BS"/>
</dbReference>
<dbReference type="InterPro" id="IPR001245">
    <property type="entry name" value="Ser-Thr/Tyr_kinase_cat_dom"/>
</dbReference>
<dbReference type="InterPro" id="IPR020635">
    <property type="entry name" value="Tyr_kinase_cat_dom"/>
</dbReference>
<keyword evidence="4" id="KW-0472">Membrane</keyword>
<dbReference type="Pfam" id="PF07714">
    <property type="entry name" value="PK_Tyr_Ser-Thr"/>
    <property type="match status" value="1"/>
</dbReference>
<proteinExistence type="predicted"/>
<keyword evidence="5" id="KW-0732">Signal</keyword>
<dbReference type="RefSeq" id="XP_062706895.1">
    <property type="nucleotide sequence ID" value="XM_062850911.1"/>
</dbReference>
<dbReference type="PROSITE" id="PS00109">
    <property type="entry name" value="PROTEIN_KINASE_TYR"/>
    <property type="match status" value="1"/>
</dbReference>
<feature type="binding site" evidence="3">
    <location>
        <position position="524"/>
    </location>
    <ligand>
        <name>ATP</name>
        <dbReference type="ChEBI" id="CHEBI:30616"/>
    </ligand>
</feature>
<name>A0ABM1ZMY6_AEDAL</name>
<reference evidence="8" key="1">
    <citation type="journal article" date="2015" name="Proc. Natl. Acad. Sci. U.S.A.">
        <title>Genome sequence of the Asian Tiger mosquito, Aedes albopictus, reveals insights into its biology, genetics, and evolution.</title>
        <authorList>
            <person name="Chen X.G."/>
            <person name="Jiang X."/>
            <person name="Gu J."/>
            <person name="Xu M."/>
            <person name="Wu Y."/>
            <person name="Deng Y."/>
            <person name="Zhang C."/>
            <person name="Bonizzoni M."/>
            <person name="Dermauw W."/>
            <person name="Vontas J."/>
            <person name="Armbruster P."/>
            <person name="Huang X."/>
            <person name="Yang Y."/>
            <person name="Zhang H."/>
            <person name="He W."/>
            <person name="Peng H."/>
            <person name="Liu Y."/>
            <person name="Wu K."/>
            <person name="Chen J."/>
            <person name="Lirakis M."/>
            <person name="Topalis P."/>
            <person name="Van Leeuwen T."/>
            <person name="Hall A.B."/>
            <person name="Jiang X."/>
            <person name="Thorpe C."/>
            <person name="Mueller R.L."/>
            <person name="Sun C."/>
            <person name="Waterhouse R.M."/>
            <person name="Yan G."/>
            <person name="Tu Z.J."/>
            <person name="Fang X."/>
            <person name="James A.A."/>
        </authorList>
    </citation>
    <scope>NUCLEOTIDE SEQUENCE [LARGE SCALE GENOMIC DNA]</scope>
    <source>
        <strain evidence="8">Foshan</strain>
    </source>
</reference>
<comment type="catalytic activity">
    <reaction evidence="2">
        <text>L-tyrosyl-[protein] + ATP = O-phospho-L-tyrosyl-[protein] + ADP + H(+)</text>
        <dbReference type="Rhea" id="RHEA:10596"/>
        <dbReference type="Rhea" id="RHEA-COMP:10136"/>
        <dbReference type="Rhea" id="RHEA-COMP:20101"/>
        <dbReference type="ChEBI" id="CHEBI:15378"/>
        <dbReference type="ChEBI" id="CHEBI:30616"/>
        <dbReference type="ChEBI" id="CHEBI:46858"/>
        <dbReference type="ChEBI" id="CHEBI:61978"/>
        <dbReference type="ChEBI" id="CHEBI:456216"/>
        <dbReference type="EC" id="2.7.10.1"/>
    </reaction>
</comment>
<evidence type="ECO:0000259" key="6">
    <source>
        <dbReference type="PROSITE" id="PS50011"/>
    </source>
</evidence>
<keyword evidence="3" id="KW-0547">Nucleotide-binding</keyword>
<evidence type="ECO:0000256" key="2">
    <source>
        <dbReference type="ARBA" id="ARBA00051243"/>
    </source>
</evidence>
<dbReference type="InterPro" id="IPR000719">
    <property type="entry name" value="Prot_kinase_dom"/>
</dbReference>
<feature type="domain" description="Protein kinase" evidence="6">
    <location>
        <begin position="490"/>
        <end position="843"/>
    </location>
</feature>
<evidence type="ECO:0000313" key="7">
    <source>
        <dbReference type="EnsemblMetazoa" id="AALFPA23_020047.P29524"/>
    </source>
</evidence>
<comment type="subcellular location">
    <subcellularLocation>
        <location evidence="1">Membrane</location>
        <topology evidence="1">Single-pass membrane protein</topology>
    </subcellularLocation>
</comment>
<dbReference type="SMART" id="SM00219">
    <property type="entry name" value="TyrKc"/>
    <property type="match status" value="1"/>
</dbReference>
<feature type="signal peptide" evidence="5">
    <location>
        <begin position="1"/>
        <end position="22"/>
    </location>
</feature>
<dbReference type="Gene3D" id="3.30.200.20">
    <property type="entry name" value="Phosphorylase Kinase, domain 1"/>
    <property type="match status" value="1"/>
</dbReference>
<keyword evidence="8" id="KW-1185">Reference proteome</keyword>
<reference evidence="7" key="2">
    <citation type="submission" date="2025-05" db="UniProtKB">
        <authorList>
            <consortium name="EnsemblMetazoa"/>
        </authorList>
    </citation>
    <scope>IDENTIFICATION</scope>
    <source>
        <strain evidence="7">Foshan</strain>
    </source>
</reference>
<accession>A0ABM1ZMY6</accession>
<organism evidence="7 8">
    <name type="scientific">Aedes albopictus</name>
    <name type="common">Asian tiger mosquito</name>
    <name type="synonym">Stegomyia albopicta</name>
    <dbReference type="NCBI Taxonomy" id="7160"/>
    <lineage>
        <taxon>Eukaryota</taxon>
        <taxon>Metazoa</taxon>
        <taxon>Ecdysozoa</taxon>
        <taxon>Arthropoda</taxon>
        <taxon>Hexapoda</taxon>
        <taxon>Insecta</taxon>
        <taxon>Pterygota</taxon>
        <taxon>Neoptera</taxon>
        <taxon>Endopterygota</taxon>
        <taxon>Diptera</taxon>
        <taxon>Nematocera</taxon>
        <taxon>Culicoidea</taxon>
        <taxon>Culicidae</taxon>
        <taxon>Culicinae</taxon>
        <taxon>Aedini</taxon>
        <taxon>Aedes</taxon>
        <taxon>Stegomyia</taxon>
    </lineage>
</organism>
<evidence type="ECO:0000256" key="3">
    <source>
        <dbReference type="PROSITE-ProRule" id="PRU10141"/>
    </source>
</evidence>
<keyword evidence="4" id="KW-0812">Transmembrane</keyword>
<dbReference type="SUPFAM" id="SSF56112">
    <property type="entry name" value="Protein kinase-like (PK-like)"/>
    <property type="match status" value="1"/>
</dbReference>
<dbReference type="PROSITE" id="PS50011">
    <property type="entry name" value="PROTEIN_KINASE_DOM"/>
    <property type="match status" value="1"/>
</dbReference>
<dbReference type="PANTHER" id="PTHR24416">
    <property type="entry name" value="TYROSINE-PROTEIN KINASE RECEPTOR"/>
    <property type="match status" value="1"/>
</dbReference>
<dbReference type="Proteomes" id="UP000069940">
    <property type="component" value="Unassembled WGS sequence"/>
</dbReference>
<dbReference type="CDD" id="cd00192">
    <property type="entry name" value="PTKc"/>
    <property type="match status" value="1"/>
</dbReference>
<evidence type="ECO:0000256" key="5">
    <source>
        <dbReference type="SAM" id="SignalP"/>
    </source>
</evidence>
<feature type="chain" id="PRO_5046181356" description="Protein kinase domain-containing protein" evidence="5">
    <location>
        <begin position="23"/>
        <end position="871"/>
    </location>
</feature>
<dbReference type="Gene3D" id="1.10.510.10">
    <property type="entry name" value="Transferase(Phosphotransferase) domain 1"/>
    <property type="match status" value="1"/>
</dbReference>
<dbReference type="InterPro" id="IPR008266">
    <property type="entry name" value="Tyr_kinase_AS"/>
</dbReference>
<evidence type="ECO:0000256" key="4">
    <source>
        <dbReference type="SAM" id="Phobius"/>
    </source>
</evidence>
<dbReference type="GeneID" id="109409635"/>
<dbReference type="PROSITE" id="PS00107">
    <property type="entry name" value="PROTEIN_KINASE_ATP"/>
    <property type="match status" value="1"/>
</dbReference>
<evidence type="ECO:0000256" key="1">
    <source>
        <dbReference type="ARBA" id="ARBA00004167"/>
    </source>
</evidence>
<dbReference type="PANTHER" id="PTHR24416:SF594">
    <property type="entry name" value="PROTEIN KINASE DOMAIN-CONTAINING PROTEIN"/>
    <property type="match status" value="1"/>
</dbReference>
<keyword evidence="3" id="KW-0067">ATP-binding</keyword>
<dbReference type="InterPro" id="IPR050122">
    <property type="entry name" value="RTK"/>
</dbReference>
<evidence type="ECO:0000313" key="8">
    <source>
        <dbReference type="Proteomes" id="UP000069940"/>
    </source>
</evidence>
<dbReference type="InterPro" id="IPR011009">
    <property type="entry name" value="Kinase-like_dom_sf"/>
</dbReference>